<gene>
    <name evidence="4" type="ORF">BSL78_00222</name>
</gene>
<dbReference type="STRING" id="307972.A0A2G8LRB9"/>
<dbReference type="Gene3D" id="3.40.50.300">
    <property type="entry name" value="P-loop containing nucleotide triphosphate hydrolases"/>
    <property type="match status" value="1"/>
</dbReference>
<dbReference type="InterPro" id="IPR027417">
    <property type="entry name" value="P-loop_NTPase"/>
</dbReference>
<keyword evidence="2" id="KW-0812">Transmembrane</keyword>
<dbReference type="Proteomes" id="UP000230750">
    <property type="component" value="Unassembled WGS sequence"/>
</dbReference>
<organism evidence="4 5">
    <name type="scientific">Stichopus japonicus</name>
    <name type="common">Sea cucumber</name>
    <dbReference type="NCBI Taxonomy" id="307972"/>
    <lineage>
        <taxon>Eukaryota</taxon>
        <taxon>Metazoa</taxon>
        <taxon>Echinodermata</taxon>
        <taxon>Eleutherozoa</taxon>
        <taxon>Echinozoa</taxon>
        <taxon>Holothuroidea</taxon>
        <taxon>Aspidochirotacea</taxon>
        <taxon>Aspidochirotida</taxon>
        <taxon>Stichopodidae</taxon>
        <taxon>Apostichopus</taxon>
    </lineage>
</organism>
<accession>A0A2G8LRB9</accession>
<dbReference type="InterPro" id="IPR000863">
    <property type="entry name" value="Sulfotransferase_dom"/>
</dbReference>
<comment type="similarity">
    <text evidence="1">Belongs to the WSCD family.</text>
</comment>
<comment type="caution">
    <text evidence="4">The sequence shown here is derived from an EMBL/GenBank/DDBJ whole genome shotgun (WGS) entry which is preliminary data.</text>
</comment>
<protein>
    <submittedName>
        <fullName evidence="4">Putative WSC domain-containing protein 1-like</fullName>
    </submittedName>
</protein>
<reference evidence="4 5" key="1">
    <citation type="journal article" date="2017" name="PLoS Biol.">
        <title>The sea cucumber genome provides insights into morphological evolution and visceral regeneration.</title>
        <authorList>
            <person name="Zhang X."/>
            <person name="Sun L."/>
            <person name="Yuan J."/>
            <person name="Sun Y."/>
            <person name="Gao Y."/>
            <person name="Zhang L."/>
            <person name="Li S."/>
            <person name="Dai H."/>
            <person name="Hamel J.F."/>
            <person name="Liu C."/>
            <person name="Yu Y."/>
            <person name="Liu S."/>
            <person name="Lin W."/>
            <person name="Guo K."/>
            <person name="Jin S."/>
            <person name="Xu P."/>
            <person name="Storey K.B."/>
            <person name="Huan P."/>
            <person name="Zhang T."/>
            <person name="Zhou Y."/>
            <person name="Zhang J."/>
            <person name="Lin C."/>
            <person name="Li X."/>
            <person name="Xing L."/>
            <person name="Huo D."/>
            <person name="Sun M."/>
            <person name="Wang L."/>
            <person name="Mercier A."/>
            <person name="Li F."/>
            <person name="Yang H."/>
            <person name="Xiang J."/>
        </authorList>
    </citation>
    <scope>NUCLEOTIDE SEQUENCE [LARGE SCALE GENOMIC DNA]</scope>
    <source>
        <strain evidence="4">Shaxun</strain>
        <tissue evidence="4">Muscle</tissue>
    </source>
</reference>
<feature type="transmembrane region" description="Helical" evidence="2">
    <location>
        <begin position="12"/>
        <end position="32"/>
    </location>
</feature>
<keyword evidence="5" id="KW-1185">Reference proteome</keyword>
<evidence type="ECO:0000256" key="1">
    <source>
        <dbReference type="ARBA" id="ARBA00010236"/>
    </source>
</evidence>
<dbReference type="EMBL" id="MRZV01000005">
    <property type="protein sequence ID" value="PIK62771.1"/>
    <property type="molecule type" value="Genomic_DNA"/>
</dbReference>
<dbReference type="SUPFAM" id="SSF52540">
    <property type="entry name" value="P-loop containing nucleoside triphosphate hydrolases"/>
    <property type="match status" value="1"/>
</dbReference>
<dbReference type="OrthoDB" id="5985073at2759"/>
<keyword evidence="2" id="KW-1133">Transmembrane helix</keyword>
<evidence type="ECO:0000259" key="3">
    <source>
        <dbReference type="Pfam" id="PF00685"/>
    </source>
</evidence>
<evidence type="ECO:0000256" key="2">
    <source>
        <dbReference type="SAM" id="Phobius"/>
    </source>
</evidence>
<dbReference type="PANTHER" id="PTHR45964">
    <property type="entry name" value="WSCD FAMILY MEMBER CG9164"/>
    <property type="match status" value="1"/>
</dbReference>
<evidence type="ECO:0000313" key="5">
    <source>
        <dbReference type="Proteomes" id="UP000230750"/>
    </source>
</evidence>
<name>A0A2G8LRB9_STIJA</name>
<proteinExistence type="inferred from homology"/>
<keyword evidence="2" id="KW-0472">Membrane</keyword>
<dbReference type="GO" id="GO:0008146">
    <property type="term" value="F:sulfotransferase activity"/>
    <property type="evidence" value="ECO:0007669"/>
    <property type="project" value="InterPro"/>
</dbReference>
<dbReference type="PANTHER" id="PTHR45964:SF5">
    <property type="entry name" value="WSCD FAMILY MEMBER CG9164"/>
    <property type="match status" value="1"/>
</dbReference>
<evidence type="ECO:0000313" key="4">
    <source>
        <dbReference type="EMBL" id="PIK62771.1"/>
    </source>
</evidence>
<feature type="domain" description="Sulfotransferase" evidence="3">
    <location>
        <begin position="165"/>
        <end position="282"/>
    </location>
</feature>
<dbReference type="AlphaFoldDB" id="A0A2G8LRB9"/>
<dbReference type="InterPro" id="IPR051589">
    <property type="entry name" value="Sialate-O-sulfotransferase"/>
</dbReference>
<sequence>MANRINLRPTSPLVSGLLLFGIFLSILIIYNISSVKNENPSRSPFRAIRNGLQDILNADPDDGKKEGATESKIQQQDHCILNRKFMPKGSMPLILLLSFPGSGNTWVRYLLERSSGIYTGSVFNDVGTGNDDNAIFRASEVCSKTTLVVKAHSLNVKKCHIDGAIILVRNPYSAILAEFNRQSSDKTSNAPISAFKSEAWKNFAIEASSNWSRKIGTQLEKIPNRMILYYENLVQDTNFELHRMLEFLKVTPDENRIRCLFENVTGSFKRKHRKRDFNPYSSEMNDTIDSEILKLRKIMKEYGYILPPYESYMTLK</sequence>
<dbReference type="Pfam" id="PF00685">
    <property type="entry name" value="Sulfotransfer_1"/>
    <property type="match status" value="1"/>
</dbReference>